<comment type="caution">
    <text evidence="1">The sequence shown here is derived from an EMBL/GenBank/DDBJ whole genome shotgun (WGS) entry which is preliminary data.</text>
</comment>
<dbReference type="InterPro" id="IPR046230">
    <property type="entry name" value="DUF6263"/>
</dbReference>
<dbReference type="AlphaFoldDB" id="A0A2T1DJF3"/>
<reference evidence="1 2" key="2">
    <citation type="submission" date="2018-03" db="EMBL/GenBank/DDBJ databases">
        <title>The ancient ancestry and fast evolution of plastids.</title>
        <authorList>
            <person name="Moore K.R."/>
            <person name="Magnabosco C."/>
            <person name="Momper L."/>
            <person name="Gold D.A."/>
            <person name="Bosak T."/>
            <person name="Fournier G.P."/>
        </authorList>
    </citation>
    <scope>NUCLEOTIDE SEQUENCE [LARGE SCALE GENOMIC DNA]</scope>
    <source>
        <strain evidence="1 2">ULC007</strain>
    </source>
</reference>
<dbReference type="EMBL" id="PVWG01000005">
    <property type="protein sequence ID" value="PSB20585.1"/>
    <property type="molecule type" value="Genomic_DNA"/>
</dbReference>
<reference evidence="1 2" key="1">
    <citation type="submission" date="2018-02" db="EMBL/GenBank/DDBJ databases">
        <authorList>
            <person name="Cohen D.B."/>
            <person name="Kent A.D."/>
        </authorList>
    </citation>
    <scope>NUCLEOTIDE SEQUENCE [LARGE SCALE GENOMIC DNA]</scope>
    <source>
        <strain evidence="1 2">ULC007</strain>
    </source>
</reference>
<evidence type="ECO:0000313" key="1">
    <source>
        <dbReference type="EMBL" id="PSB20585.1"/>
    </source>
</evidence>
<sequence length="322" mass="34743">MKKTLFVGSLLLLTTGLGLKPIVAQTFAKQVVSQTQPSVTPASQPKVELLSAGAQPQQVLRFKPAVNTIETATITLNTAMEMSIPGMPAPRSTKLPSTLMKMETVVTQVDPNGDIHYKFRYTDADMKGDASIPAGVLNTARAQVKKIVGLNGSFVMDDRGHTKSMSLTIPKSVDAMTRQMLEQSFRSLDQLSVPLPEVAVGVGAQWKTLMPVKIYGMMLNQTETYELVSLKDGAATLKVSVDQQAQGQKLTIPGMPKGANVTLKSLNTTGQGESKVRFDRLMPSISTLSMTSSAQMQLPNPRTSAVTTIATKTQIEMMLQSK</sequence>
<evidence type="ECO:0000313" key="2">
    <source>
        <dbReference type="Proteomes" id="UP000238634"/>
    </source>
</evidence>
<dbReference type="RefSeq" id="WP_073070053.1">
    <property type="nucleotide sequence ID" value="NZ_MPPI01000005.1"/>
</dbReference>
<dbReference type="Pfam" id="PF19777">
    <property type="entry name" value="DUF6263"/>
    <property type="match status" value="1"/>
</dbReference>
<accession>A0A2T1DJF3</accession>
<gene>
    <name evidence="1" type="ORF">C7B65_06690</name>
</gene>
<dbReference type="Proteomes" id="UP000238634">
    <property type="component" value="Unassembled WGS sequence"/>
</dbReference>
<keyword evidence="2" id="KW-1185">Reference proteome</keyword>
<name>A0A2T1DJF3_9CYAN</name>
<protein>
    <submittedName>
        <fullName evidence="1">Uncharacterized protein</fullName>
    </submittedName>
</protein>
<organism evidence="1 2">
    <name type="scientific">Phormidesmis priestleyi ULC007</name>
    <dbReference type="NCBI Taxonomy" id="1920490"/>
    <lineage>
        <taxon>Bacteria</taxon>
        <taxon>Bacillati</taxon>
        <taxon>Cyanobacteriota</taxon>
        <taxon>Cyanophyceae</taxon>
        <taxon>Leptolyngbyales</taxon>
        <taxon>Leptolyngbyaceae</taxon>
        <taxon>Phormidesmis</taxon>
    </lineage>
</organism>
<dbReference type="OrthoDB" id="573653at2"/>
<proteinExistence type="predicted"/>
<dbReference type="STRING" id="1920490.GCA_001895925_02619"/>